<evidence type="ECO:0008006" key="4">
    <source>
        <dbReference type="Google" id="ProtNLM"/>
    </source>
</evidence>
<evidence type="ECO:0000313" key="2">
    <source>
        <dbReference type="EMBL" id="MFC0261741.1"/>
    </source>
</evidence>
<evidence type="ECO:0000256" key="1">
    <source>
        <dbReference type="SAM" id="MobiDB-lite"/>
    </source>
</evidence>
<proteinExistence type="predicted"/>
<keyword evidence="3" id="KW-1185">Reference proteome</keyword>
<feature type="compositionally biased region" description="Basic and acidic residues" evidence="1">
    <location>
        <begin position="170"/>
        <end position="196"/>
    </location>
</feature>
<dbReference type="EMBL" id="JBHLWI010000007">
    <property type="protein sequence ID" value="MFC0261741.1"/>
    <property type="molecule type" value="Genomic_DNA"/>
</dbReference>
<comment type="caution">
    <text evidence="2">The sequence shown here is derived from an EMBL/GenBank/DDBJ whole genome shotgun (WGS) entry which is preliminary data.</text>
</comment>
<organism evidence="2 3">
    <name type="scientific">Fontibacter flavus</name>
    <dbReference type="NCBI Taxonomy" id="654838"/>
    <lineage>
        <taxon>Bacteria</taxon>
        <taxon>Pseudomonadati</taxon>
        <taxon>Bacteroidota</taxon>
        <taxon>Cytophagia</taxon>
        <taxon>Cytophagales</taxon>
        <taxon>Cyclobacteriaceae</taxon>
        <taxon>Fontibacter</taxon>
    </lineage>
</organism>
<feature type="compositionally biased region" description="Basic and acidic residues" evidence="1">
    <location>
        <begin position="205"/>
        <end position="214"/>
    </location>
</feature>
<name>A0ABV6FPF2_9BACT</name>
<sequence length="317" mass="36387">MNPLQLLGLIKKANHLEREDFSELMKIHEAFPFFQIPKVLLAKYEFGKTEGNTHELLHWAAVTSPDRLWLKKMVESEIPFEQISNAMEKKYQAALEAKNKPAPENFIDDLEEEQLLPKEHKPSSAKDLTATLKKLGEDLAQSKLKALEKLENAGKGPEKPNTPVPVEPSEDIKLKDIKSEPLAEATKPEPKPEEPITPKPKRKHRGDELIESIKRKEKKEILDEKKKEQIDIIRAFSKKEIKLATLKEIEGQQKQDDLSEKSTKLNSGLITESYAKILVKQGKIQKAKEIYRKLMVKFPEKNTYFADLIKELEENNP</sequence>
<accession>A0ABV6FPF2</accession>
<reference evidence="2 3" key="1">
    <citation type="submission" date="2024-09" db="EMBL/GenBank/DDBJ databases">
        <authorList>
            <person name="Sun Q."/>
            <person name="Mori K."/>
        </authorList>
    </citation>
    <scope>NUCLEOTIDE SEQUENCE [LARGE SCALE GENOMIC DNA]</scope>
    <source>
        <strain evidence="2 3">CCM 7650</strain>
    </source>
</reference>
<protein>
    <recommendedName>
        <fullName evidence="4">Tetratricopeptide repeat-containing protein</fullName>
    </recommendedName>
</protein>
<gene>
    <name evidence="2" type="ORF">ACFFIP_03545</name>
</gene>
<evidence type="ECO:0000313" key="3">
    <source>
        <dbReference type="Proteomes" id="UP001589797"/>
    </source>
</evidence>
<feature type="region of interest" description="Disordered" evidence="1">
    <location>
        <begin position="150"/>
        <end position="214"/>
    </location>
</feature>
<dbReference type="Proteomes" id="UP001589797">
    <property type="component" value="Unassembled WGS sequence"/>
</dbReference>
<dbReference type="RefSeq" id="WP_382386187.1">
    <property type="nucleotide sequence ID" value="NZ_JBHLWI010000007.1"/>
</dbReference>